<dbReference type="InterPro" id="IPR050955">
    <property type="entry name" value="Plant_Biomass_Hydrol_Est"/>
</dbReference>
<reference evidence="4 5" key="1">
    <citation type="submission" date="2016-11" db="EMBL/GenBank/DDBJ databases">
        <authorList>
            <person name="Varghese N."/>
            <person name="Submissions S."/>
        </authorList>
    </citation>
    <scope>NUCLEOTIDE SEQUENCE [LARGE SCALE GENOMIC DNA]</scope>
    <source>
        <strain evidence="4 5">CGMCC 1.12174</strain>
        <strain evidence="3 6">DSM 26351</strain>
    </source>
</reference>
<dbReference type="Pfam" id="PF00756">
    <property type="entry name" value="Esterase"/>
    <property type="match status" value="1"/>
</dbReference>
<evidence type="ECO:0000313" key="5">
    <source>
        <dbReference type="Proteomes" id="UP000184031"/>
    </source>
</evidence>
<dbReference type="OrthoDB" id="9764953at2"/>
<dbReference type="PANTHER" id="PTHR43037">
    <property type="entry name" value="UNNAMED PRODUCT-RELATED"/>
    <property type="match status" value="1"/>
</dbReference>
<dbReference type="Proteomes" id="UP000184031">
    <property type="component" value="Unassembled WGS sequence"/>
</dbReference>
<dbReference type="GO" id="GO:0016787">
    <property type="term" value="F:hydrolase activity"/>
    <property type="evidence" value="ECO:0007669"/>
    <property type="project" value="UniProtKB-KW"/>
</dbReference>
<dbReference type="Proteomes" id="UP000198940">
    <property type="component" value="Unassembled WGS sequence"/>
</dbReference>
<keyword evidence="3" id="KW-0378">Hydrolase</keyword>
<name>A0A1M7ALK0_9FLAO</name>
<dbReference type="AlphaFoldDB" id="A0A1M7ALK0"/>
<dbReference type="InterPro" id="IPR029058">
    <property type="entry name" value="AB_hydrolase_fold"/>
</dbReference>
<evidence type="ECO:0000313" key="6">
    <source>
        <dbReference type="Proteomes" id="UP000198940"/>
    </source>
</evidence>
<dbReference type="RefSeq" id="WP_072882159.1">
    <property type="nucleotide sequence ID" value="NZ_FOKU01000009.1"/>
</dbReference>
<evidence type="ECO:0000313" key="4">
    <source>
        <dbReference type="EMBL" id="SHL43641.1"/>
    </source>
</evidence>
<keyword evidence="1 2" id="KW-0732">Signal</keyword>
<accession>A0A1M7ALK0</accession>
<evidence type="ECO:0000256" key="1">
    <source>
        <dbReference type="ARBA" id="ARBA00022729"/>
    </source>
</evidence>
<feature type="signal peptide" evidence="2">
    <location>
        <begin position="1"/>
        <end position="19"/>
    </location>
</feature>
<dbReference type="SUPFAM" id="SSF53474">
    <property type="entry name" value="alpha/beta-Hydrolases"/>
    <property type="match status" value="1"/>
</dbReference>
<dbReference type="EMBL" id="FOKU01000009">
    <property type="protein sequence ID" value="SFC34601.1"/>
    <property type="molecule type" value="Genomic_DNA"/>
</dbReference>
<comment type="caution">
    <text evidence="4">The sequence shown here is derived from an EMBL/GenBank/DDBJ whole genome shotgun (WGS) entry which is preliminary data.</text>
</comment>
<evidence type="ECO:0000256" key="2">
    <source>
        <dbReference type="SAM" id="SignalP"/>
    </source>
</evidence>
<dbReference type="STRING" id="1055723.SAMN05216293_3466"/>
<keyword evidence="6" id="KW-1185">Reference proteome</keyword>
<feature type="chain" id="PRO_5009923751" evidence="2">
    <location>
        <begin position="20"/>
        <end position="262"/>
    </location>
</feature>
<protein>
    <submittedName>
        <fullName evidence="3">Alpha/beta hydrolase family protein</fullName>
    </submittedName>
    <submittedName>
        <fullName evidence="4">Esterase</fullName>
    </submittedName>
</protein>
<proteinExistence type="predicted"/>
<sequence>MKRQLLLPLLFLACALGNAQWQSKYEQKMLIQGNDTLRYRIMYPKDFKETETYPVILFLHGAGERGNDNESQLVHGGKLFATDYLQERYPAIVIFPQCPKESYWSNVDVDRSTYPIKLTFKYDKGPTKPMQMVMDLLDSTIQQPYSDDDQIYLMGLSMGGMGSFELLSRRPDTFAAAIPICGGGDPNSVSGYAKNTPLWVFHGAQDNVVNPLQSMEMVSALLKAGVYPKFTLYDFANHGSWDPAFAEPELLPWLFSHKRQNQ</sequence>
<dbReference type="Gene3D" id="3.40.50.1820">
    <property type="entry name" value="alpha/beta hydrolase"/>
    <property type="match status" value="1"/>
</dbReference>
<dbReference type="PANTHER" id="PTHR43037:SF1">
    <property type="entry name" value="BLL1128 PROTEIN"/>
    <property type="match status" value="1"/>
</dbReference>
<evidence type="ECO:0000313" key="3">
    <source>
        <dbReference type="EMBL" id="SFC34601.1"/>
    </source>
</evidence>
<dbReference type="InterPro" id="IPR000801">
    <property type="entry name" value="Esterase-like"/>
</dbReference>
<gene>
    <name evidence="3" type="ORF">SAMN04487891_10996</name>
    <name evidence="4" type="ORF">SAMN05216293_3466</name>
</gene>
<organism evidence="4 5">
    <name type="scientific">Flagellimonas taeanensis</name>
    <dbReference type="NCBI Taxonomy" id="1005926"/>
    <lineage>
        <taxon>Bacteria</taxon>
        <taxon>Pseudomonadati</taxon>
        <taxon>Bacteroidota</taxon>
        <taxon>Flavobacteriia</taxon>
        <taxon>Flavobacteriales</taxon>
        <taxon>Flavobacteriaceae</taxon>
        <taxon>Flagellimonas</taxon>
    </lineage>
</organism>
<dbReference type="EMBL" id="FRAT01000010">
    <property type="protein sequence ID" value="SHL43641.1"/>
    <property type="molecule type" value="Genomic_DNA"/>
</dbReference>